<keyword evidence="4" id="KW-1185">Reference proteome</keyword>
<proteinExistence type="predicted"/>
<reference evidence="3 4" key="1">
    <citation type="submission" date="2017-06" db="EMBL/GenBank/DDBJ databases">
        <title>A platform for efficient transgenesis in Macrostomum lignano, a flatworm model organism for stem cell research.</title>
        <authorList>
            <person name="Berezikov E."/>
        </authorList>
    </citation>
    <scope>NUCLEOTIDE SEQUENCE [LARGE SCALE GENOMIC DNA]</scope>
    <source>
        <strain evidence="3">DV1</strain>
        <tissue evidence="3">Whole organism</tissue>
    </source>
</reference>
<gene>
    <name evidence="3" type="ORF">BOX15_Mlig034364g2</name>
</gene>
<sequence length="390" mass="43973">SYLLLVSMSPQLETINTGNVNCEQGPWRCVCPSYYRLSYENISHCKLSRAVRCNDDKDSQSDEIVLSAAEQKSMGIECPCVYKKHLVGIDRFLHQCSREPVYDQALHPVANWCPWNFWSEWSFACRDQVPKRATPHHEADLQDIPSDAKGVFLSTRNRQCSCPGQPGSCSAGAISEHRWRLTKMESDSRQPNRCRWCVLSSWTSCDCSLKESMMPRARFRDCVCSNGTVWKSKRTASTDIGLAFSYINYPCFGLSMEFSTCSKCYDTPRQPAAPEYPKYTPPDLNSSGNDGHRALIVTLVIFILAIVFFFYYARRCCCISRSSNTEEPVAVHLAPAAIDAAHSQSRPSPLPQPPPPPPPSTQQPLLPPQMQREVDSTPPPSYEEAIRQRL</sequence>
<feature type="non-terminal residue" evidence="3">
    <location>
        <position position="1"/>
    </location>
</feature>
<evidence type="ECO:0000256" key="1">
    <source>
        <dbReference type="SAM" id="MobiDB-lite"/>
    </source>
</evidence>
<name>A0A267DCD0_9PLAT</name>
<dbReference type="AlphaFoldDB" id="A0A267DCD0"/>
<keyword evidence="2" id="KW-0812">Transmembrane</keyword>
<feature type="compositionally biased region" description="Pro residues" evidence="1">
    <location>
        <begin position="348"/>
        <end position="367"/>
    </location>
</feature>
<evidence type="ECO:0000313" key="4">
    <source>
        <dbReference type="Proteomes" id="UP000215902"/>
    </source>
</evidence>
<protein>
    <submittedName>
        <fullName evidence="3">Uncharacterized protein</fullName>
    </submittedName>
</protein>
<accession>A0A267DCD0</accession>
<organism evidence="3 4">
    <name type="scientific">Macrostomum lignano</name>
    <dbReference type="NCBI Taxonomy" id="282301"/>
    <lineage>
        <taxon>Eukaryota</taxon>
        <taxon>Metazoa</taxon>
        <taxon>Spiralia</taxon>
        <taxon>Lophotrochozoa</taxon>
        <taxon>Platyhelminthes</taxon>
        <taxon>Rhabditophora</taxon>
        <taxon>Macrostomorpha</taxon>
        <taxon>Macrostomida</taxon>
        <taxon>Macrostomidae</taxon>
        <taxon>Macrostomum</taxon>
    </lineage>
</organism>
<dbReference type="Proteomes" id="UP000215902">
    <property type="component" value="Unassembled WGS sequence"/>
</dbReference>
<feature type="region of interest" description="Disordered" evidence="1">
    <location>
        <begin position="341"/>
        <end position="390"/>
    </location>
</feature>
<keyword evidence="2" id="KW-1133">Transmembrane helix</keyword>
<evidence type="ECO:0000313" key="3">
    <source>
        <dbReference type="EMBL" id="PAA46249.1"/>
    </source>
</evidence>
<dbReference type="EMBL" id="NIVC01004969">
    <property type="protein sequence ID" value="PAA46249.1"/>
    <property type="molecule type" value="Genomic_DNA"/>
</dbReference>
<comment type="caution">
    <text evidence="3">The sequence shown here is derived from an EMBL/GenBank/DDBJ whole genome shotgun (WGS) entry which is preliminary data.</text>
</comment>
<feature type="transmembrane region" description="Helical" evidence="2">
    <location>
        <begin position="294"/>
        <end position="313"/>
    </location>
</feature>
<evidence type="ECO:0000256" key="2">
    <source>
        <dbReference type="SAM" id="Phobius"/>
    </source>
</evidence>
<keyword evidence="2" id="KW-0472">Membrane</keyword>